<dbReference type="STRING" id="1006006.Mcup_0334"/>
<keyword evidence="5 7" id="KW-0378">Hydrolase</keyword>
<evidence type="ECO:0000256" key="3">
    <source>
        <dbReference type="ARBA" id="ARBA00022490"/>
    </source>
</evidence>
<dbReference type="RefSeq" id="WP_013736940.1">
    <property type="nucleotide sequence ID" value="NC_015435.1"/>
</dbReference>
<feature type="domain" description="Phosphoribosyl-AMP cyclohydrolase" evidence="8">
    <location>
        <begin position="38"/>
        <end position="111"/>
    </location>
</feature>
<gene>
    <name evidence="7" type="primary">hisI</name>
    <name evidence="9" type="ordered locus">Mcup_0334</name>
</gene>
<evidence type="ECO:0000259" key="8">
    <source>
        <dbReference type="Pfam" id="PF01502"/>
    </source>
</evidence>
<comment type="pathway">
    <text evidence="2 7">Amino-acid biosynthesis; L-histidine biosynthesis; L-histidine from 5-phospho-alpha-D-ribose 1-diphosphate: step 3/9.</text>
</comment>
<dbReference type="GO" id="GO:0004636">
    <property type="term" value="F:phosphoribosyl-ATP diphosphatase activity"/>
    <property type="evidence" value="ECO:0007669"/>
    <property type="project" value="UniProtKB-ARBA"/>
</dbReference>
<evidence type="ECO:0000313" key="10">
    <source>
        <dbReference type="Proteomes" id="UP000007812"/>
    </source>
</evidence>
<comment type="subcellular location">
    <subcellularLocation>
        <location evidence="7">Cytoplasm</location>
    </subcellularLocation>
</comment>
<protein>
    <recommendedName>
        <fullName evidence="7">Phosphoribosyl-AMP cyclohydrolase</fullName>
        <shortName evidence="7">PRA-CH</shortName>
        <ecNumber evidence="7">3.5.4.19</ecNumber>
    </recommendedName>
</protein>
<reference evidence="9 10" key="1">
    <citation type="journal article" date="2011" name="J. Bacteriol.">
        <title>Complete genome sequence of Metallosphaera cuprina, a metal sulfide-oxidizing archaeon from a hot spring.</title>
        <authorList>
            <person name="Liu L.J."/>
            <person name="You X.Y."/>
            <person name="Zheng H."/>
            <person name="Wang S."/>
            <person name="Jiang C.Y."/>
            <person name="Liu S.J."/>
        </authorList>
    </citation>
    <scope>NUCLEOTIDE SEQUENCE [LARGE SCALE GENOMIC DNA]</scope>
    <source>
        <strain evidence="9 10">Ar-4</strain>
    </source>
</reference>
<keyword evidence="7" id="KW-0460">Magnesium</keyword>
<feature type="binding site" evidence="7">
    <location>
        <position position="87"/>
    </location>
    <ligand>
        <name>Mg(2+)</name>
        <dbReference type="ChEBI" id="CHEBI:18420"/>
    </ligand>
</feature>
<dbReference type="InterPro" id="IPR038019">
    <property type="entry name" value="PRib_AMP_CycHydrolase_sf"/>
</dbReference>
<dbReference type="EMBL" id="CP002656">
    <property type="protein sequence ID" value="AEB94442.1"/>
    <property type="molecule type" value="Genomic_DNA"/>
</dbReference>
<dbReference type="KEGG" id="mcn:Mcup_0334"/>
<dbReference type="PANTHER" id="PTHR42945">
    <property type="entry name" value="HISTIDINE BIOSYNTHESIS BIFUNCTIONAL PROTEIN"/>
    <property type="match status" value="1"/>
</dbReference>
<keyword evidence="7" id="KW-0479">Metal-binding</keyword>
<keyword evidence="10" id="KW-1185">Reference proteome</keyword>
<feature type="binding site" evidence="7">
    <location>
        <position position="102"/>
    </location>
    <ligand>
        <name>Zn(2+)</name>
        <dbReference type="ChEBI" id="CHEBI:29105"/>
        <note>ligand shared between dimeric partners</note>
    </ligand>
</feature>
<evidence type="ECO:0000256" key="2">
    <source>
        <dbReference type="ARBA" id="ARBA00005169"/>
    </source>
</evidence>
<feature type="binding site" evidence="7">
    <location>
        <position position="86"/>
    </location>
    <ligand>
        <name>Zn(2+)</name>
        <dbReference type="ChEBI" id="CHEBI:29105"/>
        <note>ligand shared between dimeric partners</note>
    </ligand>
</feature>
<dbReference type="UniPathway" id="UPA00031">
    <property type="reaction ID" value="UER00008"/>
</dbReference>
<proteinExistence type="inferred from homology"/>
<dbReference type="Pfam" id="PF01502">
    <property type="entry name" value="PRA-CH"/>
    <property type="match status" value="1"/>
</dbReference>
<dbReference type="Proteomes" id="UP000007812">
    <property type="component" value="Chromosome"/>
</dbReference>
<dbReference type="SUPFAM" id="SSF141734">
    <property type="entry name" value="HisI-like"/>
    <property type="match status" value="1"/>
</dbReference>
<dbReference type="FunFam" id="3.10.20.810:FF:000001">
    <property type="entry name" value="Histidine biosynthesis bifunctional protein HisIE"/>
    <property type="match status" value="1"/>
</dbReference>
<keyword evidence="4 7" id="KW-0028">Amino-acid biosynthesis</keyword>
<comment type="cofactor">
    <cofactor evidence="7">
        <name>Mg(2+)</name>
        <dbReference type="ChEBI" id="CHEBI:18420"/>
    </cofactor>
    <text evidence="7">Binds 1 Mg(2+) ion per subunit.</text>
</comment>
<dbReference type="AlphaFoldDB" id="F4FZD3"/>
<dbReference type="PANTHER" id="PTHR42945:SF1">
    <property type="entry name" value="HISTIDINE BIOSYNTHESIS BIFUNCTIONAL PROTEIN HIS7"/>
    <property type="match status" value="1"/>
</dbReference>
<organism evidence="9 10">
    <name type="scientific">Metallosphaera cuprina (strain Ar-4)</name>
    <dbReference type="NCBI Taxonomy" id="1006006"/>
    <lineage>
        <taxon>Archaea</taxon>
        <taxon>Thermoproteota</taxon>
        <taxon>Thermoprotei</taxon>
        <taxon>Sulfolobales</taxon>
        <taxon>Sulfolobaceae</taxon>
        <taxon>Metallosphaera</taxon>
    </lineage>
</organism>
<feature type="binding site" evidence="7">
    <location>
        <position position="109"/>
    </location>
    <ligand>
        <name>Zn(2+)</name>
        <dbReference type="ChEBI" id="CHEBI:29105"/>
        <note>ligand shared between dimeric partners</note>
    </ligand>
</feature>
<evidence type="ECO:0000256" key="5">
    <source>
        <dbReference type="ARBA" id="ARBA00022801"/>
    </source>
</evidence>
<keyword evidence="6 7" id="KW-0368">Histidine biosynthesis</keyword>
<name>F4FZD3_METCR</name>
<dbReference type="InterPro" id="IPR026660">
    <property type="entry name" value="PRA-CH"/>
</dbReference>
<feature type="binding site" evidence="7">
    <location>
        <position position="89"/>
    </location>
    <ligand>
        <name>Mg(2+)</name>
        <dbReference type="ChEBI" id="CHEBI:18420"/>
    </ligand>
</feature>
<dbReference type="HAMAP" id="MF_01021">
    <property type="entry name" value="HisI"/>
    <property type="match status" value="1"/>
</dbReference>
<comment type="cofactor">
    <cofactor evidence="7">
        <name>Zn(2+)</name>
        <dbReference type="ChEBI" id="CHEBI:29105"/>
    </cofactor>
    <text evidence="7">Binds 1 zinc ion per subunit.</text>
</comment>
<sequence>MNISIDEAKIVASKLNYRHERGTVIAVLQDAETKEVLMVGNMDKEALILTLTTGLVHLWSLSRERIWLKGETSGHYQVVQDFKVDCDEDAVLLLVKSQGPVCHTGNHTCFYRNSKFFLEHK</sequence>
<dbReference type="PATRIC" id="fig|1006006.8.peg.335"/>
<dbReference type="eggNOG" id="arCOG02676">
    <property type="taxonomic scope" value="Archaea"/>
</dbReference>
<dbReference type="Gene3D" id="3.10.20.810">
    <property type="entry name" value="Phosphoribosyl-AMP cyclohydrolase"/>
    <property type="match status" value="1"/>
</dbReference>
<feature type="binding site" evidence="7">
    <location>
        <position position="85"/>
    </location>
    <ligand>
        <name>Mg(2+)</name>
        <dbReference type="ChEBI" id="CHEBI:18420"/>
    </ligand>
</feature>
<evidence type="ECO:0000313" key="9">
    <source>
        <dbReference type="EMBL" id="AEB94442.1"/>
    </source>
</evidence>
<comment type="catalytic activity">
    <reaction evidence="1 7">
        <text>1-(5-phospho-beta-D-ribosyl)-5'-AMP + H2O = 1-(5-phospho-beta-D-ribosyl)-5-[(5-phospho-beta-D-ribosylamino)methylideneamino]imidazole-4-carboxamide</text>
        <dbReference type="Rhea" id="RHEA:20049"/>
        <dbReference type="ChEBI" id="CHEBI:15377"/>
        <dbReference type="ChEBI" id="CHEBI:58435"/>
        <dbReference type="ChEBI" id="CHEBI:59457"/>
        <dbReference type="EC" id="3.5.4.19"/>
    </reaction>
</comment>
<dbReference type="NCBIfam" id="NF000768">
    <property type="entry name" value="PRK00051.1"/>
    <property type="match status" value="1"/>
</dbReference>
<comment type="function">
    <text evidence="7">Catalyzes the hydrolysis of the adenine ring of phosphoribosyl-AMP.</text>
</comment>
<evidence type="ECO:0000256" key="7">
    <source>
        <dbReference type="HAMAP-Rule" id="MF_01021"/>
    </source>
</evidence>
<keyword evidence="7" id="KW-0862">Zinc</keyword>
<dbReference type="GO" id="GO:0000105">
    <property type="term" value="P:L-histidine biosynthetic process"/>
    <property type="evidence" value="ECO:0007669"/>
    <property type="project" value="UniProtKB-UniRule"/>
</dbReference>
<evidence type="ECO:0000256" key="1">
    <source>
        <dbReference type="ARBA" id="ARBA00000024"/>
    </source>
</evidence>
<comment type="subunit">
    <text evidence="7">Homodimer.</text>
</comment>
<dbReference type="GeneID" id="10492528"/>
<dbReference type="GO" id="GO:0000287">
    <property type="term" value="F:magnesium ion binding"/>
    <property type="evidence" value="ECO:0007669"/>
    <property type="project" value="UniProtKB-UniRule"/>
</dbReference>
<evidence type="ECO:0000256" key="6">
    <source>
        <dbReference type="ARBA" id="ARBA00023102"/>
    </source>
</evidence>
<dbReference type="HOGENOM" id="CLU_048577_5_1_2"/>
<dbReference type="EC" id="3.5.4.19" evidence="7"/>
<dbReference type="GO" id="GO:0008270">
    <property type="term" value="F:zinc ion binding"/>
    <property type="evidence" value="ECO:0007669"/>
    <property type="project" value="UniProtKB-UniRule"/>
</dbReference>
<comment type="similarity">
    <text evidence="7">Belongs to the PRA-CH family.</text>
</comment>
<dbReference type="GO" id="GO:0004635">
    <property type="term" value="F:phosphoribosyl-AMP cyclohydrolase activity"/>
    <property type="evidence" value="ECO:0007669"/>
    <property type="project" value="UniProtKB-UniRule"/>
</dbReference>
<evidence type="ECO:0000256" key="4">
    <source>
        <dbReference type="ARBA" id="ARBA00022605"/>
    </source>
</evidence>
<keyword evidence="3 7" id="KW-0963">Cytoplasm</keyword>
<accession>F4FZD3</accession>
<dbReference type="GO" id="GO:0005737">
    <property type="term" value="C:cytoplasm"/>
    <property type="evidence" value="ECO:0007669"/>
    <property type="project" value="UniProtKB-SubCell"/>
</dbReference>
<dbReference type="InterPro" id="IPR002496">
    <property type="entry name" value="PRib_AMP_CycHydrolase_dom"/>
</dbReference>